<feature type="chain" id="PRO_5044813304" evidence="1">
    <location>
        <begin position="22"/>
        <end position="80"/>
    </location>
</feature>
<protein>
    <submittedName>
        <fullName evidence="2">Uncharacterized protein</fullName>
    </submittedName>
</protein>
<reference evidence="2 3" key="1">
    <citation type="submission" date="2024-06" db="EMBL/GenBank/DDBJ databases">
        <authorList>
            <person name="Pan Q."/>
            <person name="Wen M."/>
            <person name="Jouanno E."/>
            <person name="Zahm M."/>
            <person name="Klopp C."/>
            <person name="Cabau C."/>
            <person name="Louis A."/>
            <person name="Berthelot C."/>
            <person name="Parey E."/>
            <person name="Roest Crollius H."/>
            <person name="Montfort J."/>
            <person name="Robinson-Rechavi M."/>
            <person name="Bouchez O."/>
            <person name="Lampietro C."/>
            <person name="Lopez Roques C."/>
            <person name="Donnadieu C."/>
            <person name="Postlethwait J."/>
            <person name="Bobe J."/>
            <person name="Verreycken H."/>
            <person name="Guiguen Y."/>
        </authorList>
    </citation>
    <scope>NUCLEOTIDE SEQUENCE [LARGE SCALE GENOMIC DNA]</scope>
    <source>
        <strain evidence="2">Up_M1</strain>
        <tissue evidence="2">Testis</tissue>
    </source>
</reference>
<comment type="caution">
    <text evidence="2">The sequence shown here is derived from an EMBL/GenBank/DDBJ whole genome shotgun (WGS) entry which is preliminary data.</text>
</comment>
<name>A0ABD0WTU1_UMBPY</name>
<feature type="signal peptide" evidence="1">
    <location>
        <begin position="1"/>
        <end position="21"/>
    </location>
</feature>
<accession>A0ABD0WTU1</accession>
<evidence type="ECO:0000313" key="3">
    <source>
        <dbReference type="Proteomes" id="UP001557470"/>
    </source>
</evidence>
<sequence>MFHMENMLLLVLILSSGLTFGDHITPNQYDGISTEGETVTLSCTYETSYTATMGSWLWTSSVLATCIIECRGVEKVTQLE</sequence>
<dbReference type="EMBL" id="JAGEUA010000009">
    <property type="protein sequence ID" value="KAL0966028.1"/>
    <property type="molecule type" value="Genomic_DNA"/>
</dbReference>
<evidence type="ECO:0000313" key="2">
    <source>
        <dbReference type="EMBL" id="KAL0966028.1"/>
    </source>
</evidence>
<evidence type="ECO:0000256" key="1">
    <source>
        <dbReference type="SAM" id="SignalP"/>
    </source>
</evidence>
<keyword evidence="3" id="KW-1185">Reference proteome</keyword>
<dbReference type="AlphaFoldDB" id="A0ABD0WTU1"/>
<organism evidence="2 3">
    <name type="scientific">Umbra pygmaea</name>
    <name type="common">Eastern mudminnow</name>
    <dbReference type="NCBI Taxonomy" id="75934"/>
    <lineage>
        <taxon>Eukaryota</taxon>
        <taxon>Metazoa</taxon>
        <taxon>Chordata</taxon>
        <taxon>Craniata</taxon>
        <taxon>Vertebrata</taxon>
        <taxon>Euteleostomi</taxon>
        <taxon>Actinopterygii</taxon>
        <taxon>Neopterygii</taxon>
        <taxon>Teleostei</taxon>
        <taxon>Protacanthopterygii</taxon>
        <taxon>Esociformes</taxon>
        <taxon>Umbridae</taxon>
        <taxon>Umbra</taxon>
    </lineage>
</organism>
<proteinExistence type="predicted"/>
<keyword evidence="1" id="KW-0732">Signal</keyword>
<dbReference type="Proteomes" id="UP001557470">
    <property type="component" value="Unassembled WGS sequence"/>
</dbReference>
<gene>
    <name evidence="2" type="ORF">UPYG_G00289720</name>
</gene>